<evidence type="ECO:0000313" key="2">
    <source>
        <dbReference type="EMBL" id="SHF63873.1"/>
    </source>
</evidence>
<dbReference type="AlphaFoldDB" id="A0A8B4BWV3"/>
<organism evidence="2 3">
    <name type="scientific">Heyndrickxia coagulans DSM 1 = ATCC 7050</name>
    <dbReference type="NCBI Taxonomy" id="1121088"/>
    <lineage>
        <taxon>Bacteria</taxon>
        <taxon>Bacillati</taxon>
        <taxon>Bacillota</taxon>
        <taxon>Bacilli</taxon>
        <taxon>Bacillales</taxon>
        <taxon>Bacillaceae</taxon>
        <taxon>Heyndrickxia</taxon>
    </lineage>
</organism>
<dbReference type="Proteomes" id="UP000184029">
    <property type="component" value="Unassembled WGS sequence"/>
</dbReference>
<proteinExistence type="predicted"/>
<accession>A0A8B4BWV3</accession>
<protein>
    <submittedName>
        <fullName evidence="2">Uncharacterized protein</fullName>
    </submittedName>
</protein>
<evidence type="ECO:0000313" key="3">
    <source>
        <dbReference type="Proteomes" id="UP000184029"/>
    </source>
</evidence>
<feature type="region of interest" description="Disordered" evidence="1">
    <location>
        <begin position="1"/>
        <end position="35"/>
    </location>
</feature>
<gene>
    <name evidence="2" type="ORF">SAMN02745208_02412</name>
</gene>
<evidence type="ECO:0000256" key="1">
    <source>
        <dbReference type="SAM" id="MobiDB-lite"/>
    </source>
</evidence>
<name>A0A8B4BWV3_HEYCO</name>
<dbReference type="EMBL" id="FQUB01000057">
    <property type="protein sequence ID" value="SHF63873.1"/>
    <property type="molecule type" value="Genomic_DNA"/>
</dbReference>
<comment type="caution">
    <text evidence="2">The sequence shown here is derived from an EMBL/GenBank/DDBJ whole genome shotgun (WGS) entry which is preliminary data.</text>
</comment>
<feature type="compositionally biased region" description="Basic and acidic residues" evidence="1">
    <location>
        <begin position="1"/>
        <end position="10"/>
    </location>
</feature>
<sequence>MKLSFREKPAVLKQPETEEEFSAEHPLREKPAPPQGCRKKTARHFSCECLAVFFIMKGKQAASVPIGMEAAFGKVCPIGLAVCFVSIGDPMNAHAAEQRHQQKNENQPAYIFRIDKRSVSAVCFVPIGWLIGQKSRRGRLRCPS</sequence>
<feature type="compositionally biased region" description="Basic and acidic residues" evidence="1">
    <location>
        <begin position="22"/>
        <end position="31"/>
    </location>
</feature>
<dbReference type="KEGG" id="bcoa:BF29_2457"/>
<reference evidence="2 3" key="1">
    <citation type="submission" date="2016-11" db="EMBL/GenBank/DDBJ databases">
        <authorList>
            <person name="Varghese N."/>
            <person name="Submissions S."/>
        </authorList>
    </citation>
    <scope>NUCLEOTIDE SEQUENCE [LARGE SCALE GENOMIC DNA]</scope>
    <source>
        <strain evidence="2 3">DSM 1</strain>
    </source>
</reference>